<name>A0A1V8MAR5_9GAMM</name>
<dbReference type="OrthoDB" id="9803723at2"/>
<gene>
    <name evidence="1" type="ORF">AU255_11470</name>
</gene>
<dbReference type="STRING" id="1420851.AU255_11470"/>
<dbReference type="Pfam" id="PF10387">
    <property type="entry name" value="DUF2442"/>
    <property type="match status" value="1"/>
</dbReference>
<dbReference type="Proteomes" id="UP000191980">
    <property type="component" value="Unassembled WGS sequence"/>
</dbReference>
<dbReference type="Gene3D" id="3.30.2020.10">
    <property type="entry name" value="NE0471-like N-terminal domain"/>
    <property type="match status" value="1"/>
</dbReference>
<evidence type="ECO:0000313" key="1">
    <source>
        <dbReference type="EMBL" id="OQK18403.1"/>
    </source>
</evidence>
<dbReference type="AlphaFoldDB" id="A0A1V8MAR5"/>
<keyword evidence="2" id="KW-1185">Reference proteome</keyword>
<sequence>MYPSVIKIVPKDNYQVYVEFDNNECRILNMEPYLNFGVFSKIKDLNLFSQVRVSFDTVEWGNGIDLAPQFVYEKCIKEKCLTNWVRL</sequence>
<accession>A0A1V8MAR5</accession>
<organism evidence="1 2">
    <name type="scientific">Methyloprofundus sedimenti</name>
    <dbReference type="NCBI Taxonomy" id="1420851"/>
    <lineage>
        <taxon>Bacteria</taxon>
        <taxon>Pseudomonadati</taxon>
        <taxon>Pseudomonadota</taxon>
        <taxon>Gammaproteobacteria</taxon>
        <taxon>Methylococcales</taxon>
        <taxon>Methylococcaceae</taxon>
        <taxon>Methyloprofundus</taxon>
    </lineage>
</organism>
<dbReference type="SUPFAM" id="SSF143880">
    <property type="entry name" value="NE0471 N-terminal domain-like"/>
    <property type="match status" value="1"/>
</dbReference>
<evidence type="ECO:0008006" key="3">
    <source>
        <dbReference type="Google" id="ProtNLM"/>
    </source>
</evidence>
<comment type="caution">
    <text evidence="1">The sequence shown here is derived from an EMBL/GenBank/DDBJ whole genome shotgun (WGS) entry which is preliminary data.</text>
</comment>
<dbReference type="RefSeq" id="WP_080523005.1">
    <property type="nucleotide sequence ID" value="NZ_LPUF01000001.1"/>
</dbReference>
<proteinExistence type="predicted"/>
<evidence type="ECO:0000313" key="2">
    <source>
        <dbReference type="Proteomes" id="UP000191980"/>
    </source>
</evidence>
<dbReference type="InterPro" id="IPR036782">
    <property type="entry name" value="NE0471-like_N"/>
</dbReference>
<dbReference type="InterPro" id="IPR018841">
    <property type="entry name" value="DUF2442"/>
</dbReference>
<protein>
    <recommendedName>
        <fullName evidence="3">DUF2442 domain-containing protein</fullName>
    </recommendedName>
</protein>
<reference evidence="1 2" key="1">
    <citation type="submission" date="2015-12" db="EMBL/GenBank/DDBJ databases">
        <authorList>
            <person name="Shamseldin A."/>
            <person name="Moawad H."/>
            <person name="Abd El-Rahim W.M."/>
            <person name="Sadowsky M.J."/>
        </authorList>
    </citation>
    <scope>NUCLEOTIDE SEQUENCE [LARGE SCALE GENOMIC DNA]</scope>
    <source>
        <strain evidence="1 2">WF1</strain>
    </source>
</reference>
<dbReference type="EMBL" id="LPUF01000001">
    <property type="protein sequence ID" value="OQK18403.1"/>
    <property type="molecule type" value="Genomic_DNA"/>
</dbReference>